<dbReference type="Proteomes" id="UP000030745">
    <property type="component" value="Unassembled WGS sequence"/>
</dbReference>
<dbReference type="OrthoDB" id="619536at2759"/>
<dbReference type="Pfam" id="PF03007">
    <property type="entry name" value="WS_DGAT_cat"/>
    <property type="match status" value="1"/>
</dbReference>
<evidence type="ECO:0000256" key="3">
    <source>
        <dbReference type="ARBA" id="ARBA00022679"/>
    </source>
</evidence>
<dbReference type="GO" id="GO:0004144">
    <property type="term" value="F:diacylglycerol O-acyltransferase activity"/>
    <property type="evidence" value="ECO:0007669"/>
    <property type="project" value="UniProtKB-EC"/>
</dbReference>
<dbReference type="InterPro" id="IPR009721">
    <property type="entry name" value="O-acyltransferase_WSD1_C"/>
</dbReference>
<dbReference type="InterPro" id="IPR004255">
    <property type="entry name" value="O-acyltransferase_WSD1_N"/>
</dbReference>
<evidence type="ECO:0000259" key="9">
    <source>
        <dbReference type="Pfam" id="PF06974"/>
    </source>
</evidence>
<dbReference type="PANTHER" id="PTHR31650">
    <property type="entry name" value="O-ACYLTRANSFERASE (WSD1-LIKE) FAMILY PROTEIN"/>
    <property type="match status" value="1"/>
</dbReference>
<dbReference type="GO" id="GO:0005886">
    <property type="term" value="C:plasma membrane"/>
    <property type="evidence" value="ECO:0007669"/>
    <property type="project" value="TreeGrafter"/>
</dbReference>
<name>A0A067C9R7_SAPPC</name>
<dbReference type="RefSeq" id="XP_012201986.1">
    <property type="nucleotide sequence ID" value="XM_012346596.1"/>
</dbReference>
<keyword evidence="11" id="KW-1185">Reference proteome</keyword>
<dbReference type="OMA" id="LPLHVEM"/>
<protein>
    <submittedName>
        <fullName evidence="10">Uncharacterized protein</fullName>
    </submittedName>
</protein>
<comment type="similarity">
    <text evidence="5">In the N-terminal section; belongs to the long-chain O-acyltransferase family.</text>
</comment>
<evidence type="ECO:0000256" key="7">
    <source>
        <dbReference type="ARBA" id="ARBA00048109"/>
    </source>
</evidence>
<sequence>MLALTFADASELDTCLHVDEEVVSLPRQLVDVDGDGEPTPPLELMNHALLAGRNTMGVFELTSLLSLAELHAVVAPRLTRTRPMFATLFRLTPLAPHFLELSSDEATATLVDRIATVPMDAYRSWELWLVRGPRDRIVFRVPHGIIDGMGCIQFLQRVLADAPSPPNVVPKRTSSRRRFIDDVYALGRLWADVMRPHVPHLGFQGRRDAFGSLAGFYAALSPATEVPQTCFCRIPLSSFQTIARRHHVTVSQVLVAALGDALRTVLLTKFDAALVESLQLQVRLPVDARRGDVDRMQADLVAICLPLHVEMADASKRLRAVARAGQSIQNDIAVRRWCRDTSLALVPSWLLGRIPVPPRGSWSSPMYASSVVGPPERLTIAGSPLDAFFFMSSDLDHRNAHMLEVVSVSYDGQMQISLRTLLGRGINLGHFQDALLAAIDRLVSTKSDLPA</sequence>
<dbReference type="VEuPathDB" id="FungiDB:SPRG_07457"/>
<dbReference type="GO" id="GO:0047196">
    <property type="term" value="F:long-chain-alcohol O-fatty-acyltransferase activity"/>
    <property type="evidence" value="ECO:0007669"/>
    <property type="project" value="UniProtKB-EC"/>
</dbReference>
<dbReference type="PANTHER" id="PTHR31650:SF1">
    <property type="entry name" value="WAX ESTER SYNTHASE_DIACYLGLYCEROL ACYLTRANSFERASE 4-RELATED"/>
    <property type="match status" value="1"/>
</dbReference>
<comment type="pathway">
    <text evidence="2">Lipid metabolism.</text>
</comment>
<dbReference type="Pfam" id="PF06974">
    <property type="entry name" value="WS_DGAT_C"/>
    <property type="match status" value="1"/>
</dbReference>
<keyword evidence="3" id="KW-0808">Transferase</keyword>
<evidence type="ECO:0000256" key="6">
    <source>
        <dbReference type="ARBA" id="ARBA00047604"/>
    </source>
</evidence>
<feature type="domain" description="O-acyltransferase WSD1 C-terminal" evidence="9">
    <location>
        <begin position="302"/>
        <end position="419"/>
    </location>
</feature>
<evidence type="ECO:0000256" key="4">
    <source>
        <dbReference type="ARBA" id="ARBA00023315"/>
    </source>
</evidence>
<dbReference type="AlphaFoldDB" id="A0A067C9R7"/>
<proteinExistence type="inferred from homology"/>
<dbReference type="InterPro" id="IPR045034">
    <property type="entry name" value="O-acyltransferase_WSD1-like"/>
</dbReference>
<gene>
    <name evidence="10" type="ORF">SPRG_07457</name>
</gene>
<keyword evidence="4" id="KW-0012">Acyltransferase</keyword>
<accession>A0A067C9R7</accession>
<comment type="catalytic activity">
    <reaction evidence="6">
        <text>a long chain fatty alcohol + a fatty acyl-CoA = a long-chain alcohol wax ester + CoA</text>
        <dbReference type="Rhea" id="RHEA:38443"/>
        <dbReference type="ChEBI" id="CHEBI:17135"/>
        <dbReference type="ChEBI" id="CHEBI:57287"/>
        <dbReference type="ChEBI" id="CHEBI:77636"/>
        <dbReference type="ChEBI" id="CHEBI:235323"/>
        <dbReference type="EC" id="2.3.1.75"/>
    </reaction>
</comment>
<dbReference type="STRING" id="695850.A0A067C9R7"/>
<comment type="pathway">
    <text evidence="1">Glycerolipid metabolism; triacylglycerol biosynthesis.</text>
</comment>
<dbReference type="EMBL" id="KK583218">
    <property type="protein sequence ID" value="KDO27208.1"/>
    <property type="molecule type" value="Genomic_DNA"/>
</dbReference>
<dbReference type="GeneID" id="24129730"/>
<evidence type="ECO:0000256" key="1">
    <source>
        <dbReference type="ARBA" id="ARBA00004771"/>
    </source>
</evidence>
<dbReference type="UniPathway" id="UPA00282"/>
<evidence type="ECO:0000256" key="2">
    <source>
        <dbReference type="ARBA" id="ARBA00005189"/>
    </source>
</evidence>
<evidence type="ECO:0000313" key="10">
    <source>
        <dbReference type="EMBL" id="KDO27208.1"/>
    </source>
</evidence>
<feature type="domain" description="O-acyltransferase WSD1-like N-terminal" evidence="8">
    <location>
        <begin position="109"/>
        <end position="173"/>
    </location>
</feature>
<dbReference type="GO" id="GO:0019432">
    <property type="term" value="P:triglyceride biosynthetic process"/>
    <property type="evidence" value="ECO:0007669"/>
    <property type="project" value="UniProtKB-UniPathway"/>
</dbReference>
<dbReference type="KEGG" id="spar:SPRG_07457"/>
<evidence type="ECO:0000259" key="8">
    <source>
        <dbReference type="Pfam" id="PF03007"/>
    </source>
</evidence>
<organism evidence="10 11">
    <name type="scientific">Saprolegnia parasitica (strain CBS 223.65)</name>
    <dbReference type="NCBI Taxonomy" id="695850"/>
    <lineage>
        <taxon>Eukaryota</taxon>
        <taxon>Sar</taxon>
        <taxon>Stramenopiles</taxon>
        <taxon>Oomycota</taxon>
        <taxon>Saprolegniomycetes</taxon>
        <taxon>Saprolegniales</taxon>
        <taxon>Saprolegniaceae</taxon>
        <taxon>Saprolegnia</taxon>
    </lineage>
</organism>
<reference evidence="10 11" key="1">
    <citation type="journal article" date="2013" name="PLoS Genet.">
        <title>Distinctive expansion of potential virulence genes in the genome of the oomycete fish pathogen Saprolegnia parasitica.</title>
        <authorList>
            <person name="Jiang R.H."/>
            <person name="de Bruijn I."/>
            <person name="Haas B.J."/>
            <person name="Belmonte R."/>
            <person name="Lobach L."/>
            <person name="Christie J."/>
            <person name="van den Ackerveken G."/>
            <person name="Bottin A."/>
            <person name="Bulone V."/>
            <person name="Diaz-Moreno S.M."/>
            <person name="Dumas B."/>
            <person name="Fan L."/>
            <person name="Gaulin E."/>
            <person name="Govers F."/>
            <person name="Grenville-Briggs L.J."/>
            <person name="Horner N.R."/>
            <person name="Levin J.Z."/>
            <person name="Mammella M."/>
            <person name="Meijer H.J."/>
            <person name="Morris P."/>
            <person name="Nusbaum C."/>
            <person name="Oome S."/>
            <person name="Phillips A.J."/>
            <person name="van Rooyen D."/>
            <person name="Rzeszutek E."/>
            <person name="Saraiva M."/>
            <person name="Secombes C.J."/>
            <person name="Seidl M.F."/>
            <person name="Snel B."/>
            <person name="Stassen J.H."/>
            <person name="Sykes S."/>
            <person name="Tripathy S."/>
            <person name="van den Berg H."/>
            <person name="Vega-Arreguin J.C."/>
            <person name="Wawra S."/>
            <person name="Young S.K."/>
            <person name="Zeng Q."/>
            <person name="Dieguez-Uribeondo J."/>
            <person name="Russ C."/>
            <person name="Tyler B.M."/>
            <person name="van West P."/>
        </authorList>
    </citation>
    <scope>NUCLEOTIDE SEQUENCE [LARGE SCALE GENOMIC DNA]</scope>
    <source>
        <strain evidence="10 11">CBS 223.65</strain>
    </source>
</reference>
<comment type="catalytic activity">
    <reaction evidence="7">
        <text>an acyl-CoA + a 1,2-diacyl-sn-glycerol = a triacyl-sn-glycerol + CoA</text>
        <dbReference type="Rhea" id="RHEA:10868"/>
        <dbReference type="ChEBI" id="CHEBI:17815"/>
        <dbReference type="ChEBI" id="CHEBI:57287"/>
        <dbReference type="ChEBI" id="CHEBI:58342"/>
        <dbReference type="ChEBI" id="CHEBI:64615"/>
        <dbReference type="EC" id="2.3.1.20"/>
    </reaction>
</comment>
<evidence type="ECO:0000256" key="5">
    <source>
        <dbReference type="ARBA" id="ARBA00024360"/>
    </source>
</evidence>
<evidence type="ECO:0000313" key="11">
    <source>
        <dbReference type="Proteomes" id="UP000030745"/>
    </source>
</evidence>